<dbReference type="EMBL" id="CP014841">
    <property type="protein sequence ID" value="AND69309.1"/>
    <property type="molecule type" value="Genomic_DNA"/>
</dbReference>
<dbReference type="OrthoDB" id="69764at2"/>
<dbReference type="Proteomes" id="UP000077255">
    <property type="component" value="Chromosome"/>
</dbReference>
<dbReference type="Pfam" id="PF11528">
    <property type="entry name" value="DUF3224"/>
    <property type="match status" value="1"/>
</dbReference>
<organism evidence="1 2">
    <name type="scientific">Dyella thiooxydans</name>
    <dbReference type="NCBI Taxonomy" id="445710"/>
    <lineage>
        <taxon>Bacteria</taxon>
        <taxon>Pseudomonadati</taxon>
        <taxon>Pseudomonadota</taxon>
        <taxon>Gammaproteobacteria</taxon>
        <taxon>Lysobacterales</taxon>
        <taxon>Rhodanobacteraceae</taxon>
        <taxon>Dyella</taxon>
    </lineage>
</organism>
<dbReference type="InterPro" id="IPR021607">
    <property type="entry name" value="DUF3224"/>
</dbReference>
<sequence>MQANGTFEVTRESQPLAATSAPANLGRHTLDKRFDGDLQAHSVGEMLSAGGEVAGSAGYVAMERVTGRLDGREGSFVLQHSGTMDRGAATLTVHVVPDTGTGELAGLAGSMTIRIASGRHEYTFDYTLG</sequence>
<proteinExistence type="predicted"/>
<protein>
    <recommendedName>
        <fullName evidence="3">DUF3224 domain-containing protein</fullName>
    </recommendedName>
</protein>
<evidence type="ECO:0008006" key="3">
    <source>
        <dbReference type="Google" id="ProtNLM"/>
    </source>
</evidence>
<evidence type="ECO:0000313" key="1">
    <source>
        <dbReference type="EMBL" id="AND69309.1"/>
    </source>
</evidence>
<evidence type="ECO:0000313" key="2">
    <source>
        <dbReference type="Proteomes" id="UP000077255"/>
    </source>
</evidence>
<accession>A0A161J7I3</accession>
<gene>
    <name evidence="1" type="ORF">ATSB10_18550</name>
</gene>
<dbReference type="KEGG" id="dtx:ATSB10_18550"/>
<dbReference type="STRING" id="445710.ATSB10_18550"/>
<dbReference type="InterPro" id="IPR023159">
    <property type="entry name" value="SO1590-like_sf"/>
</dbReference>
<reference evidence="1 2" key="1">
    <citation type="submission" date="2016-02" db="EMBL/GenBank/DDBJ databases">
        <title>Complete genome sequencing and analysis of ATSB10, Dyella thiooxydans isolated from rhizosphere soil of sunflower (Helianthus annuus L.).</title>
        <authorList>
            <person name="Lee Y."/>
            <person name="Hwangbo K."/>
            <person name="Chung H."/>
            <person name="Yoo J."/>
            <person name="Kim K.Y."/>
            <person name="Sa T.M."/>
            <person name="Um Y."/>
            <person name="Madhaiyan M."/>
        </authorList>
    </citation>
    <scope>NUCLEOTIDE SEQUENCE [LARGE SCALE GENOMIC DNA]</scope>
    <source>
        <strain evidence="1 2">ATSB10</strain>
    </source>
</reference>
<keyword evidence="2" id="KW-1185">Reference proteome</keyword>
<dbReference type="AlphaFoldDB" id="A0A161J7I3"/>
<dbReference type="Gene3D" id="2.40.350.10">
    <property type="entry name" value="SO1590-like"/>
    <property type="match status" value="1"/>
</dbReference>
<dbReference type="SUPFAM" id="SSF159238">
    <property type="entry name" value="SO1590-like"/>
    <property type="match status" value="1"/>
</dbReference>
<name>A0A161J7I3_9GAMM</name>
<dbReference type="PATRIC" id="fig|445710.3.peg.1853"/>
<dbReference type="RefSeq" id="WP_063672256.1">
    <property type="nucleotide sequence ID" value="NZ_CP014841.1"/>
</dbReference>